<dbReference type="InParanoid" id="A0A1X7UWQ4"/>
<sequence length="90" mass="9981">MKDHRATGMDCATVPHNDLEGQKVGIKSFYSLQSHCFIDEEKTKGASKVFHKILPPSTKRDWVQNAVAIISKLSGMAVVQRNNAIKQVPC</sequence>
<accession>A0A1X7UWQ4</accession>
<reference evidence="1" key="1">
    <citation type="submission" date="2017-05" db="UniProtKB">
        <authorList>
            <consortium name="EnsemblMetazoa"/>
        </authorList>
    </citation>
    <scope>IDENTIFICATION</scope>
</reference>
<proteinExistence type="predicted"/>
<evidence type="ECO:0000313" key="1">
    <source>
        <dbReference type="EnsemblMetazoa" id="Aqu2.1.32410_001"/>
    </source>
</evidence>
<dbReference type="AlphaFoldDB" id="A0A1X7UWQ4"/>
<name>A0A1X7UWQ4_AMPQE</name>
<protein>
    <submittedName>
        <fullName evidence="1">Uncharacterized protein</fullName>
    </submittedName>
</protein>
<organism evidence="1">
    <name type="scientific">Amphimedon queenslandica</name>
    <name type="common">Sponge</name>
    <dbReference type="NCBI Taxonomy" id="400682"/>
    <lineage>
        <taxon>Eukaryota</taxon>
        <taxon>Metazoa</taxon>
        <taxon>Porifera</taxon>
        <taxon>Demospongiae</taxon>
        <taxon>Heteroscleromorpha</taxon>
        <taxon>Haplosclerida</taxon>
        <taxon>Niphatidae</taxon>
        <taxon>Amphimedon</taxon>
    </lineage>
</organism>
<dbReference type="EnsemblMetazoa" id="Aqu2.1.32410_001">
    <property type="protein sequence ID" value="Aqu2.1.32410_001"/>
    <property type="gene ID" value="Aqu2.1.32410"/>
</dbReference>